<evidence type="ECO:0000256" key="3">
    <source>
        <dbReference type="ARBA" id="ARBA00022692"/>
    </source>
</evidence>
<feature type="domain" description="DUF6576" evidence="9">
    <location>
        <begin position="230"/>
        <end position="258"/>
    </location>
</feature>
<keyword evidence="6 7" id="KW-0472">Membrane</keyword>
<evidence type="ECO:0000256" key="5">
    <source>
        <dbReference type="ARBA" id="ARBA00022989"/>
    </source>
</evidence>
<keyword evidence="10" id="KW-0645">Protease</keyword>
<dbReference type="AlphaFoldDB" id="A0A250FPB3"/>
<dbReference type="InterPro" id="IPR035952">
    <property type="entry name" value="Rhomboid-like_sf"/>
</dbReference>
<feature type="transmembrane region" description="Helical" evidence="7">
    <location>
        <begin position="104"/>
        <end position="126"/>
    </location>
</feature>
<evidence type="ECO:0000313" key="11">
    <source>
        <dbReference type="Proteomes" id="UP000217250"/>
    </source>
</evidence>
<keyword evidence="4" id="KW-0378">Hydrolase</keyword>
<comment type="subcellular location">
    <subcellularLocation>
        <location evidence="1">Membrane</location>
        <topology evidence="1">Multi-pass membrane protein</topology>
    </subcellularLocation>
</comment>
<feature type="transmembrane region" description="Helical" evidence="7">
    <location>
        <begin position="156"/>
        <end position="175"/>
    </location>
</feature>
<evidence type="ECO:0000256" key="7">
    <source>
        <dbReference type="SAM" id="Phobius"/>
    </source>
</evidence>
<keyword evidence="5 7" id="KW-1133">Transmembrane helix</keyword>
<dbReference type="GO" id="GO:0006508">
    <property type="term" value="P:proteolysis"/>
    <property type="evidence" value="ECO:0007669"/>
    <property type="project" value="UniProtKB-KW"/>
</dbReference>
<dbReference type="Pfam" id="PF20216">
    <property type="entry name" value="DUF6576"/>
    <property type="match status" value="1"/>
</dbReference>
<dbReference type="KEGG" id="cgh:CGC50_06985"/>
<dbReference type="SUPFAM" id="SSF144091">
    <property type="entry name" value="Rhomboid-like"/>
    <property type="match status" value="1"/>
</dbReference>
<dbReference type="GO" id="GO:0004252">
    <property type="term" value="F:serine-type endopeptidase activity"/>
    <property type="evidence" value="ECO:0007669"/>
    <property type="project" value="InterPro"/>
</dbReference>
<evidence type="ECO:0000256" key="2">
    <source>
        <dbReference type="ARBA" id="ARBA00009045"/>
    </source>
</evidence>
<accession>A0A250FPB3</accession>
<proteinExistence type="inferred from homology"/>
<dbReference type="InterPro" id="IPR046483">
    <property type="entry name" value="DUF6576"/>
</dbReference>
<organism evidence="10 11">
    <name type="scientific">Capnocytophaga gingivalis</name>
    <dbReference type="NCBI Taxonomy" id="1017"/>
    <lineage>
        <taxon>Bacteria</taxon>
        <taxon>Pseudomonadati</taxon>
        <taxon>Bacteroidota</taxon>
        <taxon>Flavobacteriia</taxon>
        <taxon>Flavobacteriales</taxon>
        <taxon>Flavobacteriaceae</taxon>
        <taxon>Capnocytophaga</taxon>
    </lineage>
</organism>
<evidence type="ECO:0000256" key="1">
    <source>
        <dbReference type="ARBA" id="ARBA00004141"/>
    </source>
</evidence>
<dbReference type="PANTHER" id="PTHR43731">
    <property type="entry name" value="RHOMBOID PROTEASE"/>
    <property type="match status" value="1"/>
</dbReference>
<comment type="similarity">
    <text evidence="2">Belongs to the peptidase S54 family.</text>
</comment>
<sequence length="268" mass="30320">MNRTVKRIWGKHSLSLVYILIVSYLCGYILPQLFAFLWQRTDPFVRDLFALSQDFSQLLQQPWTAITYSFFHASFIHSFFNAIMLYFVGILFMNLFTPKRFLGIYIAGVVAGGLFFMLTYAIFPVFAHREDYLLGGSAGIMAVLIFLTTYTPTLRIYLFGVWAVPLWVLGVLMVATDLLSIPISNAGGHIAHLGGALVGILYGLFLKGKLSFSLPKRARQAPTSPYTNEHAQERINTILDKISKSGYDSLTNEEKRYLFLASRENANQ</sequence>
<dbReference type="GeneID" id="84808297"/>
<dbReference type="InterPro" id="IPR050925">
    <property type="entry name" value="Rhomboid_protease_S54"/>
</dbReference>
<gene>
    <name evidence="10" type="ORF">CGC50_06985</name>
</gene>
<dbReference type="Gene3D" id="1.20.1540.10">
    <property type="entry name" value="Rhomboid-like"/>
    <property type="match status" value="1"/>
</dbReference>
<keyword evidence="3 7" id="KW-0812">Transmembrane</keyword>
<evidence type="ECO:0000313" key="10">
    <source>
        <dbReference type="EMBL" id="ATA86914.1"/>
    </source>
</evidence>
<feature type="transmembrane region" description="Helical" evidence="7">
    <location>
        <begin position="132"/>
        <end position="149"/>
    </location>
</feature>
<feature type="transmembrane region" description="Helical" evidence="7">
    <location>
        <begin position="16"/>
        <end position="38"/>
    </location>
</feature>
<evidence type="ECO:0000259" key="9">
    <source>
        <dbReference type="Pfam" id="PF20216"/>
    </source>
</evidence>
<dbReference type="PANTHER" id="PTHR43731:SF14">
    <property type="entry name" value="PRESENILIN-ASSOCIATED RHOMBOID-LIKE PROTEIN, MITOCHONDRIAL"/>
    <property type="match status" value="1"/>
</dbReference>
<dbReference type="EMBL" id="CP022386">
    <property type="protein sequence ID" value="ATA86914.1"/>
    <property type="molecule type" value="Genomic_DNA"/>
</dbReference>
<dbReference type="InterPro" id="IPR022764">
    <property type="entry name" value="Peptidase_S54_rhomboid_dom"/>
</dbReference>
<protein>
    <submittedName>
        <fullName evidence="10">Rhomboid family intramembrane serine protease</fullName>
    </submittedName>
</protein>
<evidence type="ECO:0000256" key="4">
    <source>
        <dbReference type="ARBA" id="ARBA00022801"/>
    </source>
</evidence>
<feature type="transmembrane region" description="Helical" evidence="7">
    <location>
        <begin position="70"/>
        <end position="92"/>
    </location>
</feature>
<dbReference type="Pfam" id="PF01694">
    <property type="entry name" value="Rhomboid"/>
    <property type="match status" value="1"/>
</dbReference>
<name>A0A250FPB3_9FLAO</name>
<dbReference type="OrthoDB" id="680602at2"/>
<feature type="domain" description="Peptidase S54 rhomboid" evidence="8">
    <location>
        <begin position="60"/>
        <end position="206"/>
    </location>
</feature>
<evidence type="ECO:0000259" key="8">
    <source>
        <dbReference type="Pfam" id="PF01694"/>
    </source>
</evidence>
<dbReference type="RefSeq" id="WP_095910228.1">
    <property type="nucleotide sequence ID" value="NZ_CP022386.1"/>
</dbReference>
<feature type="transmembrane region" description="Helical" evidence="7">
    <location>
        <begin position="187"/>
        <end position="206"/>
    </location>
</feature>
<evidence type="ECO:0000256" key="6">
    <source>
        <dbReference type="ARBA" id="ARBA00023136"/>
    </source>
</evidence>
<dbReference type="GO" id="GO:0016020">
    <property type="term" value="C:membrane"/>
    <property type="evidence" value="ECO:0007669"/>
    <property type="project" value="UniProtKB-SubCell"/>
</dbReference>
<reference evidence="11" key="1">
    <citation type="submission" date="2017-06" db="EMBL/GenBank/DDBJ databases">
        <title>Capnocytophaga spp. assemblies.</title>
        <authorList>
            <person name="Gulvik C.A."/>
        </authorList>
    </citation>
    <scope>NUCLEOTIDE SEQUENCE [LARGE SCALE GENOMIC DNA]</scope>
    <source>
        <strain evidence="11">H1496</strain>
    </source>
</reference>
<dbReference type="Proteomes" id="UP000217250">
    <property type="component" value="Chromosome"/>
</dbReference>